<dbReference type="Proteomes" id="UP000832034">
    <property type="component" value="Chromosome"/>
</dbReference>
<feature type="transmembrane region" description="Helical" evidence="2">
    <location>
        <begin position="53"/>
        <end position="75"/>
    </location>
</feature>
<dbReference type="RefSeq" id="WP_155970415.1">
    <property type="nucleotide sequence ID" value="NZ_CP091512.1"/>
</dbReference>
<dbReference type="EMBL" id="CP091512">
    <property type="protein sequence ID" value="UOO92536.1"/>
    <property type="molecule type" value="Genomic_DNA"/>
</dbReference>
<keyword evidence="2" id="KW-1133">Transmembrane helix</keyword>
<proteinExistence type="predicted"/>
<reference evidence="3" key="2">
    <citation type="journal article" date="2022" name="Res Sq">
        <title>Evolution of multicellular longitudinally dividing oral cavity symbionts (Neisseriaceae).</title>
        <authorList>
            <person name="Nyongesa S."/>
            <person name="Weber P."/>
            <person name="Bernet E."/>
            <person name="Pullido F."/>
            <person name="Nieckarz M."/>
            <person name="Delaby M."/>
            <person name="Nieves C."/>
            <person name="Viehboeck T."/>
            <person name="Krause N."/>
            <person name="Rivera-Millot A."/>
            <person name="Nakamura A."/>
            <person name="Vischer N."/>
            <person name="VanNieuwenhze M."/>
            <person name="Brun Y."/>
            <person name="Cava F."/>
            <person name="Bulgheresi S."/>
            <person name="Veyrier F."/>
        </authorList>
    </citation>
    <scope>NUCLEOTIDE SEQUENCE</scope>
    <source>
        <strain evidence="3">SAG 1488-6</strain>
    </source>
</reference>
<feature type="coiled-coil region" evidence="1">
    <location>
        <begin position="220"/>
        <end position="251"/>
    </location>
</feature>
<keyword evidence="1" id="KW-0175">Coiled coil</keyword>
<evidence type="ECO:0000256" key="1">
    <source>
        <dbReference type="SAM" id="Coils"/>
    </source>
</evidence>
<evidence type="ECO:0000313" key="3">
    <source>
        <dbReference type="EMBL" id="UOO92536.1"/>
    </source>
</evidence>
<keyword evidence="2" id="KW-0812">Transmembrane</keyword>
<feature type="transmembrane region" description="Helical" evidence="2">
    <location>
        <begin position="12"/>
        <end position="33"/>
    </location>
</feature>
<keyword evidence="4" id="KW-1185">Reference proteome</keyword>
<accession>A0ABY4E9V2</accession>
<organism evidence="3 4">
    <name type="scientific">Vitreoscilla stercoraria</name>
    <dbReference type="NCBI Taxonomy" id="61"/>
    <lineage>
        <taxon>Bacteria</taxon>
        <taxon>Pseudomonadati</taxon>
        <taxon>Pseudomonadota</taxon>
        <taxon>Betaproteobacteria</taxon>
        <taxon>Neisseriales</taxon>
        <taxon>Neisseriaceae</taxon>
        <taxon>Vitreoscilla</taxon>
    </lineage>
</organism>
<gene>
    <name evidence="3" type="ORF">LVJ81_00350</name>
</gene>
<sequence length="470" mass="53845">MTFKTQKIFKEAPSFLITLGIAFTFYGIASGLKDFDINDPSTSLSTLIDGIKTVFWGSFAGVVAALLMRISNAVFKQYLPKKMTKEDEATQRYLLEHSASAKLQKQNHDLFIVMNKTLEQNNQHLVDGLGQLGASFSANAKNNLQDTLGQILPILQRLEDSQNKSHTALVVEELRILKQHMQGQILPTLERLEVSQNQSHTTFLNQEMAKLRLSFDEFAKQQAEQNAQLFIQALEQAIKDFNEQLATQLGENFRELNQAVFKLTNWQENYAQHVEHQTEAYEQMVGYVETTKDQFNHFAHRAQSFSKVADALDGALGTLAQRQEAIERHLNTFYQEMQTKAYDVEQLRQHLQDSFDNIKSMHQEHQQQILDLTNSSVQYFTQMTQKQGDFAQRTSREVEQLQQKINQEFSSAQTHLLEQMSMMQKQHENALNTSLQGLARQLASLSAQFTNDYGPITNNLKEIVRMNVRA</sequence>
<name>A0ABY4E9V2_VITST</name>
<dbReference type="Gene3D" id="1.20.120.20">
    <property type="entry name" value="Apolipoprotein"/>
    <property type="match status" value="1"/>
</dbReference>
<reference evidence="3" key="1">
    <citation type="submission" date="2021-12" db="EMBL/GenBank/DDBJ databases">
        <authorList>
            <person name="Veyrier F.J."/>
        </authorList>
    </citation>
    <scope>NUCLEOTIDE SEQUENCE</scope>
    <source>
        <strain evidence="3">SAG 1488-6</strain>
    </source>
</reference>
<keyword evidence="2" id="KW-0472">Membrane</keyword>
<evidence type="ECO:0000313" key="4">
    <source>
        <dbReference type="Proteomes" id="UP000832034"/>
    </source>
</evidence>
<protein>
    <submittedName>
        <fullName evidence="3">Uncharacterized protein</fullName>
    </submittedName>
</protein>
<evidence type="ECO:0000256" key="2">
    <source>
        <dbReference type="SAM" id="Phobius"/>
    </source>
</evidence>